<feature type="non-terminal residue" evidence="1">
    <location>
        <position position="1"/>
    </location>
</feature>
<dbReference type="Pfam" id="PF13589">
    <property type="entry name" value="HATPase_c_3"/>
    <property type="match status" value="1"/>
</dbReference>
<dbReference type="EMBL" id="BARV01007531">
    <property type="protein sequence ID" value="GAI09236.1"/>
    <property type="molecule type" value="Genomic_DNA"/>
</dbReference>
<reference evidence="1" key="1">
    <citation type="journal article" date="2014" name="Front. Microbiol.">
        <title>High frequency of phylogenetically diverse reductive dehalogenase-homologous genes in deep subseafloor sedimentary metagenomes.</title>
        <authorList>
            <person name="Kawai M."/>
            <person name="Futagami T."/>
            <person name="Toyoda A."/>
            <person name="Takaki Y."/>
            <person name="Nishi S."/>
            <person name="Hori S."/>
            <person name="Arai W."/>
            <person name="Tsubouchi T."/>
            <person name="Morono Y."/>
            <person name="Uchiyama I."/>
            <person name="Ito T."/>
            <person name="Fujiyama A."/>
            <person name="Inagaki F."/>
            <person name="Takami H."/>
        </authorList>
    </citation>
    <scope>NUCLEOTIDE SEQUENCE</scope>
    <source>
        <strain evidence="1">Expedition CK06-06</strain>
    </source>
</reference>
<dbReference type="AlphaFoldDB" id="X1LTT9"/>
<accession>X1LTT9</accession>
<evidence type="ECO:0008006" key="2">
    <source>
        <dbReference type="Google" id="ProtNLM"/>
    </source>
</evidence>
<organism evidence="1">
    <name type="scientific">marine sediment metagenome</name>
    <dbReference type="NCBI Taxonomy" id="412755"/>
    <lineage>
        <taxon>unclassified sequences</taxon>
        <taxon>metagenomes</taxon>
        <taxon>ecological metagenomes</taxon>
    </lineage>
</organism>
<gene>
    <name evidence="1" type="ORF">S06H3_15314</name>
</gene>
<evidence type="ECO:0000313" key="1">
    <source>
        <dbReference type="EMBL" id="GAI09236.1"/>
    </source>
</evidence>
<proteinExistence type="predicted"/>
<protein>
    <recommendedName>
        <fullName evidence="2">Histidine kinase/HSP90-like ATPase domain-containing protein</fullName>
    </recommendedName>
</protein>
<dbReference type="InterPro" id="IPR036890">
    <property type="entry name" value="HATPase_C_sf"/>
</dbReference>
<dbReference type="Gene3D" id="3.30.565.10">
    <property type="entry name" value="Histidine kinase-like ATPase, C-terminal domain"/>
    <property type="match status" value="1"/>
</dbReference>
<sequence>SKPKGKRLRVDVKVGILHTVADAIYSTPAGKLREAVANARDNGANWVIIVVDQAAHAIFICDNGSGITEKRFHEIFEAIGYGLGRDAREKKLSYFGLGLMSIFQLGKKVEMFTRASGKKKILKLDVDTDKIFSKENEKKSISMLNTYISLKSADEPTRRNASINLLNESLSEEQFTNTWDSFTEIIIKDVNPEDLEIICEDGFADELRKWLPLKPERDEPFLKRLTGQKGKEVRKLLSDEKFCKTIDVYLGMQEDASISQLWKYFPVFRSDLTFTDDNVYVSKSATEEFAYYLVHSIAVDLQRGRDGEERNRFLD</sequence>
<dbReference type="SUPFAM" id="SSF55874">
    <property type="entry name" value="ATPase domain of HSP90 chaperone/DNA topoisomerase II/histidine kinase"/>
    <property type="match status" value="1"/>
</dbReference>
<name>X1LTT9_9ZZZZ</name>
<comment type="caution">
    <text evidence="1">The sequence shown here is derived from an EMBL/GenBank/DDBJ whole genome shotgun (WGS) entry which is preliminary data.</text>
</comment>